<dbReference type="PROSITE" id="PS50893">
    <property type="entry name" value="ABC_TRANSPORTER_2"/>
    <property type="match status" value="1"/>
</dbReference>
<keyword evidence="4" id="KW-0472">Membrane</keyword>
<dbReference type="SMART" id="SM00382">
    <property type="entry name" value="AAA"/>
    <property type="match status" value="1"/>
</dbReference>
<dbReference type="PANTHER" id="PTHR46743">
    <property type="entry name" value="TEICHOIC ACIDS EXPORT ATP-BINDING PROTEIN TAGH"/>
    <property type="match status" value="1"/>
</dbReference>
<dbReference type="EMBL" id="AP018150">
    <property type="protein sequence ID" value="BBE09944.1"/>
    <property type="molecule type" value="Genomic_DNA"/>
</dbReference>
<name>A0A2Z6EWU5_9BURK</name>
<evidence type="ECO:0000256" key="6">
    <source>
        <dbReference type="ARBA" id="ARBA00022840"/>
    </source>
</evidence>
<evidence type="ECO:0000313" key="8">
    <source>
        <dbReference type="Proteomes" id="UP000282597"/>
    </source>
</evidence>
<accession>A0A2Z6EWU5</accession>
<evidence type="ECO:0000256" key="5">
    <source>
        <dbReference type="ARBA" id="ARBA00022741"/>
    </source>
</evidence>
<dbReference type="GO" id="GO:0140359">
    <property type="term" value="F:ABC-type transporter activity"/>
    <property type="evidence" value="ECO:0007669"/>
    <property type="project" value="InterPro"/>
</dbReference>
<dbReference type="CDD" id="cd03220">
    <property type="entry name" value="ABC_KpsT_Wzt"/>
    <property type="match status" value="1"/>
</dbReference>
<dbReference type="AlphaFoldDB" id="A0A2Z6EWU5"/>
<dbReference type="GO" id="GO:0016020">
    <property type="term" value="C:membrane"/>
    <property type="evidence" value="ECO:0007669"/>
    <property type="project" value="InterPro"/>
</dbReference>
<sequence>MASLIFNNVTVQYPIYNSRSRSLRNQLVRISTGGRIESEAGQIQIVTALKEVNFELKNGDAVGLVGHNGAGKSTMLRTMAGIYTPISGEITRKGTVATVLEMGAGMDPELTGYQNITRMAVLMGMSIAEIQKKTHEIEEFTQLGGFLHLPVRTYSAGMATRLMFAVATSKQPDILLVDEVFGTGDAEFQTKAKERMEALISSVGIFVFASHSTELVRSYCNRFFKLEHGCVVEIGAAELPD</sequence>
<dbReference type="InterPro" id="IPR027417">
    <property type="entry name" value="P-loop_NTPase"/>
</dbReference>
<evidence type="ECO:0000313" key="7">
    <source>
        <dbReference type="EMBL" id="BBE09944.1"/>
    </source>
</evidence>
<comment type="similarity">
    <text evidence="1">Belongs to the ABC transporter superfamily.</text>
</comment>
<organism evidence="7 8">
    <name type="scientific">Mycoavidus cysteinexigens</name>
    <dbReference type="NCBI Taxonomy" id="1553431"/>
    <lineage>
        <taxon>Bacteria</taxon>
        <taxon>Pseudomonadati</taxon>
        <taxon>Pseudomonadota</taxon>
        <taxon>Betaproteobacteria</taxon>
        <taxon>Burkholderiales</taxon>
        <taxon>Burkholderiaceae</taxon>
        <taxon>Mycoavidus</taxon>
    </lineage>
</organism>
<dbReference type="SUPFAM" id="SSF52540">
    <property type="entry name" value="P-loop containing nucleoside triphosphate hydrolases"/>
    <property type="match status" value="1"/>
</dbReference>
<dbReference type="RefSeq" id="WP_045364970.1">
    <property type="nucleotide sequence ID" value="NZ_AP018150.1"/>
</dbReference>
<dbReference type="Pfam" id="PF00005">
    <property type="entry name" value="ABC_tran"/>
    <property type="match status" value="1"/>
</dbReference>
<keyword evidence="8" id="KW-1185">Reference proteome</keyword>
<evidence type="ECO:0000256" key="1">
    <source>
        <dbReference type="ARBA" id="ARBA00005417"/>
    </source>
</evidence>
<keyword evidence="3" id="KW-1003">Cell membrane</keyword>
<protein>
    <submittedName>
        <fullName evidence="7">Polysaccharide/polyol phosphate ABC transporter ATP-binding protein</fullName>
    </submittedName>
</protein>
<dbReference type="GO" id="GO:0016887">
    <property type="term" value="F:ATP hydrolysis activity"/>
    <property type="evidence" value="ECO:0007669"/>
    <property type="project" value="InterPro"/>
</dbReference>
<dbReference type="PROSITE" id="PS00211">
    <property type="entry name" value="ABC_TRANSPORTER_1"/>
    <property type="match status" value="1"/>
</dbReference>
<evidence type="ECO:0000256" key="4">
    <source>
        <dbReference type="ARBA" id="ARBA00022519"/>
    </source>
</evidence>
<keyword evidence="2" id="KW-0813">Transport</keyword>
<proteinExistence type="inferred from homology"/>
<dbReference type="InterPro" id="IPR017871">
    <property type="entry name" value="ABC_transporter-like_CS"/>
</dbReference>
<evidence type="ECO:0000256" key="2">
    <source>
        <dbReference type="ARBA" id="ARBA00022448"/>
    </source>
</evidence>
<keyword evidence="5" id="KW-0547">Nucleotide-binding</keyword>
<dbReference type="InterPro" id="IPR050683">
    <property type="entry name" value="Bact_Polysacc_Export_ATP-bd"/>
</dbReference>
<evidence type="ECO:0000256" key="3">
    <source>
        <dbReference type="ARBA" id="ARBA00022475"/>
    </source>
</evidence>
<gene>
    <name evidence="7" type="ORF">MCB1EB_1783</name>
</gene>
<dbReference type="Proteomes" id="UP000282597">
    <property type="component" value="Chromosome"/>
</dbReference>
<dbReference type="Gene3D" id="3.40.50.300">
    <property type="entry name" value="P-loop containing nucleotide triphosphate hydrolases"/>
    <property type="match status" value="1"/>
</dbReference>
<reference evidence="7 8" key="1">
    <citation type="journal article" date="2018" name="Microbes Environ.">
        <title>Comparative Genomic Insights into Endofungal Lifestyles of Two Bacterial Endosymbionts, Mycoavidus cysteinexigens and Burkholderia rhizoxinica.</title>
        <authorList>
            <person name="Sharmin D."/>
            <person name="Guo Y."/>
            <person name="Nishizawa T."/>
            <person name="Ohshima S."/>
            <person name="Sato Y."/>
            <person name="Takashima Y."/>
            <person name="Narisawa K."/>
            <person name="Ohta H."/>
        </authorList>
    </citation>
    <scope>NUCLEOTIDE SEQUENCE [LARGE SCALE GENOMIC DNA]</scope>
    <source>
        <strain evidence="7 8">B1-EB</strain>
    </source>
</reference>
<dbReference type="PANTHER" id="PTHR46743:SF2">
    <property type="entry name" value="TEICHOIC ACIDS EXPORT ATP-BINDING PROTEIN TAGH"/>
    <property type="match status" value="1"/>
</dbReference>
<dbReference type="InterPro" id="IPR003439">
    <property type="entry name" value="ABC_transporter-like_ATP-bd"/>
</dbReference>
<dbReference type="KEGG" id="mcys:MCB1EB_1783"/>
<dbReference type="InterPro" id="IPR015860">
    <property type="entry name" value="ABC_transpr_TagH-like"/>
</dbReference>
<keyword evidence="4" id="KW-0997">Cell inner membrane</keyword>
<dbReference type="InterPro" id="IPR003593">
    <property type="entry name" value="AAA+_ATPase"/>
</dbReference>
<dbReference type="GO" id="GO:0005524">
    <property type="term" value="F:ATP binding"/>
    <property type="evidence" value="ECO:0007669"/>
    <property type="project" value="UniProtKB-KW"/>
</dbReference>
<keyword evidence="6 7" id="KW-0067">ATP-binding</keyword>